<dbReference type="GO" id="GO:0003677">
    <property type="term" value="F:DNA binding"/>
    <property type="evidence" value="ECO:0007669"/>
    <property type="project" value="UniProtKB-KW"/>
</dbReference>
<dbReference type="RefSeq" id="WP_135347143.1">
    <property type="nucleotide sequence ID" value="NZ_SRJD01000002.1"/>
</dbReference>
<dbReference type="GO" id="GO:0003700">
    <property type="term" value="F:DNA-binding transcription factor activity"/>
    <property type="evidence" value="ECO:0007669"/>
    <property type="project" value="InterPro"/>
</dbReference>
<dbReference type="Proteomes" id="UP000298347">
    <property type="component" value="Unassembled WGS sequence"/>
</dbReference>
<organism evidence="6 7">
    <name type="scientific">Sporolactobacillus shoreae</name>
    <dbReference type="NCBI Taxonomy" id="1465501"/>
    <lineage>
        <taxon>Bacteria</taxon>
        <taxon>Bacillati</taxon>
        <taxon>Bacillota</taxon>
        <taxon>Bacilli</taxon>
        <taxon>Bacillales</taxon>
        <taxon>Sporolactobacillaceae</taxon>
        <taxon>Sporolactobacillus</taxon>
    </lineage>
</organism>
<evidence type="ECO:0000256" key="1">
    <source>
        <dbReference type="ARBA" id="ARBA00023015"/>
    </source>
</evidence>
<sequence>MNFFDRLRIKYDTLTKTGKKIADFLFKDAMTFARMTAVDIGRGSGTSPAAVIRFCRQMECDSLEQLKMEIVRDISPATKEKVLNPIFLNTDNTEQIVDKFFNYVDLTNKKVYQMLDVALIEQTVDLMDRAKMIYLFGINASSLPAYDLEHKLNRVNIPCVYHLDPHMNLEFSVGMTADDLAIAISYSGETKEILLSAEKAKEKGAKLVAITQKNNNSLAQMADILLAVPSDEKRLRIGAVSSKLSQMFYTDLLYLCLIQKDFDRVSDFLYETSELVNKLL</sequence>
<dbReference type="PANTHER" id="PTHR30514">
    <property type="entry name" value="GLUCOKINASE"/>
    <property type="match status" value="1"/>
</dbReference>
<keyword evidence="7" id="KW-1185">Reference proteome</keyword>
<evidence type="ECO:0000256" key="2">
    <source>
        <dbReference type="ARBA" id="ARBA00023125"/>
    </source>
</evidence>
<evidence type="ECO:0000259" key="5">
    <source>
        <dbReference type="PROSITE" id="PS51464"/>
    </source>
</evidence>
<gene>
    <name evidence="6" type="ORF">E4665_02005</name>
</gene>
<protein>
    <submittedName>
        <fullName evidence="6">MurR/RpiR family transcriptional regulator</fullName>
    </submittedName>
</protein>
<accession>A0A4Z0GS39</accession>
<dbReference type="SUPFAM" id="SSF53697">
    <property type="entry name" value="SIS domain"/>
    <property type="match status" value="1"/>
</dbReference>
<dbReference type="InterPro" id="IPR036388">
    <property type="entry name" value="WH-like_DNA-bd_sf"/>
</dbReference>
<dbReference type="InterPro" id="IPR046348">
    <property type="entry name" value="SIS_dom_sf"/>
</dbReference>
<evidence type="ECO:0000259" key="4">
    <source>
        <dbReference type="PROSITE" id="PS51071"/>
    </source>
</evidence>
<feature type="domain" description="SIS" evidence="5">
    <location>
        <begin position="123"/>
        <end position="263"/>
    </location>
</feature>
<dbReference type="InterPro" id="IPR000281">
    <property type="entry name" value="HTH_RpiR"/>
</dbReference>
<dbReference type="AlphaFoldDB" id="A0A4Z0GS39"/>
<dbReference type="PROSITE" id="PS51464">
    <property type="entry name" value="SIS"/>
    <property type="match status" value="1"/>
</dbReference>
<dbReference type="OrthoDB" id="370421at2"/>
<feature type="domain" description="HTH rpiR-type" evidence="4">
    <location>
        <begin position="1"/>
        <end position="77"/>
    </location>
</feature>
<keyword evidence="2" id="KW-0238">DNA-binding</keyword>
<dbReference type="InterPro" id="IPR001347">
    <property type="entry name" value="SIS_dom"/>
</dbReference>
<dbReference type="EMBL" id="SRJD01000002">
    <property type="protein sequence ID" value="TGA99747.1"/>
    <property type="molecule type" value="Genomic_DNA"/>
</dbReference>
<dbReference type="CDD" id="cd05013">
    <property type="entry name" value="SIS_RpiR"/>
    <property type="match status" value="1"/>
</dbReference>
<dbReference type="SUPFAM" id="SSF46689">
    <property type="entry name" value="Homeodomain-like"/>
    <property type="match status" value="1"/>
</dbReference>
<evidence type="ECO:0000313" key="7">
    <source>
        <dbReference type="Proteomes" id="UP000298347"/>
    </source>
</evidence>
<evidence type="ECO:0000313" key="6">
    <source>
        <dbReference type="EMBL" id="TGA99747.1"/>
    </source>
</evidence>
<proteinExistence type="predicted"/>
<dbReference type="PROSITE" id="PS51071">
    <property type="entry name" value="HTH_RPIR"/>
    <property type="match status" value="1"/>
</dbReference>
<comment type="caution">
    <text evidence="6">The sequence shown here is derived from an EMBL/GenBank/DDBJ whole genome shotgun (WGS) entry which is preliminary data.</text>
</comment>
<dbReference type="GO" id="GO:1901135">
    <property type="term" value="P:carbohydrate derivative metabolic process"/>
    <property type="evidence" value="ECO:0007669"/>
    <property type="project" value="InterPro"/>
</dbReference>
<dbReference type="Pfam" id="PF01380">
    <property type="entry name" value="SIS"/>
    <property type="match status" value="1"/>
</dbReference>
<dbReference type="InterPro" id="IPR009057">
    <property type="entry name" value="Homeodomain-like_sf"/>
</dbReference>
<dbReference type="GO" id="GO:0097367">
    <property type="term" value="F:carbohydrate derivative binding"/>
    <property type="evidence" value="ECO:0007669"/>
    <property type="project" value="InterPro"/>
</dbReference>
<dbReference type="Gene3D" id="1.10.10.10">
    <property type="entry name" value="Winged helix-like DNA-binding domain superfamily/Winged helix DNA-binding domain"/>
    <property type="match status" value="1"/>
</dbReference>
<dbReference type="Gene3D" id="3.40.50.10490">
    <property type="entry name" value="Glucose-6-phosphate isomerase like protein, domain 1"/>
    <property type="match status" value="1"/>
</dbReference>
<keyword evidence="1" id="KW-0805">Transcription regulation</keyword>
<reference evidence="6 7" key="1">
    <citation type="journal article" date="2015" name="Int. J. Syst. Evol. Microbiol.">
        <title>Sporolactobacillus shoreae sp. nov. and Sporolactobacillus spathodeae sp. nov., two spore-forming lactic acid bacteria isolated from tree barks in Thailand.</title>
        <authorList>
            <person name="Thamacharoensuk T."/>
            <person name="Kitahara M."/>
            <person name="Ohkuma M."/>
            <person name="Thongchul N."/>
            <person name="Tanasupawat S."/>
        </authorList>
    </citation>
    <scope>NUCLEOTIDE SEQUENCE [LARGE SCALE GENOMIC DNA]</scope>
    <source>
        <strain evidence="6 7">BK92</strain>
    </source>
</reference>
<dbReference type="PANTHER" id="PTHR30514:SF1">
    <property type="entry name" value="HTH-TYPE TRANSCRIPTIONAL REGULATOR HEXR-RELATED"/>
    <property type="match status" value="1"/>
</dbReference>
<name>A0A4Z0GS39_9BACL</name>
<dbReference type="InterPro" id="IPR047640">
    <property type="entry name" value="RpiR-like"/>
</dbReference>
<evidence type="ECO:0000256" key="3">
    <source>
        <dbReference type="ARBA" id="ARBA00023163"/>
    </source>
</evidence>
<dbReference type="Pfam" id="PF01418">
    <property type="entry name" value="HTH_6"/>
    <property type="match status" value="1"/>
</dbReference>
<dbReference type="InterPro" id="IPR035472">
    <property type="entry name" value="RpiR-like_SIS"/>
</dbReference>
<keyword evidence="3" id="KW-0804">Transcription</keyword>